<dbReference type="RefSeq" id="WP_130285215.1">
    <property type="nucleotide sequence ID" value="NZ_SGXE01000001.1"/>
</dbReference>
<dbReference type="InterPro" id="IPR046947">
    <property type="entry name" value="LytR-like"/>
</dbReference>
<accession>A0A4Q7PHU4</accession>
<dbReference type="SUPFAM" id="SSF52172">
    <property type="entry name" value="CheY-like"/>
    <property type="match status" value="1"/>
</dbReference>
<dbReference type="InterPro" id="IPR007492">
    <property type="entry name" value="LytTR_DNA-bd_dom"/>
</dbReference>
<dbReference type="PANTHER" id="PTHR37299">
    <property type="entry name" value="TRANSCRIPTIONAL REGULATOR-RELATED"/>
    <property type="match status" value="1"/>
</dbReference>
<dbReference type="Pfam" id="PF04397">
    <property type="entry name" value="LytTR"/>
    <property type="match status" value="1"/>
</dbReference>
<feature type="domain" description="Response regulatory" evidence="2">
    <location>
        <begin position="2"/>
        <end position="113"/>
    </location>
</feature>
<sequence>MNYIIVDDEPIAHTIIEDYAASLQDLTLVANCYSAFEALDILKSKSIDLMFLDIEMPKLKGMDFIKVLDKKPAIIITSAYSEFAIEGYELDVIDYLLKPFSFERFFKAYTKVLSQQQQNTSKSSTVKTSVPDKLFLKGDKEIHQINLNDLIYIESYGNYVKINLLEKVLLIHESISNLENLLKEQHFIRIHRSFLTNIAHIQSIIGNRIKLSNGDTIPIGQSYKLAVKEKLLN</sequence>
<dbReference type="InterPro" id="IPR001789">
    <property type="entry name" value="Sig_transdc_resp-reg_receiver"/>
</dbReference>
<evidence type="ECO:0000259" key="3">
    <source>
        <dbReference type="PROSITE" id="PS50930"/>
    </source>
</evidence>
<dbReference type="Gene3D" id="2.40.50.1020">
    <property type="entry name" value="LytTr DNA-binding domain"/>
    <property type="match status" value="1"/>
</dbReference>
<evidence type="ECO:0000313" key="4">
    <source>
        <dbReference type="EMBL" id="RZS99370.1"/>
    </source>
</evidence>
<comment type="caution">
    <text evidence="4">The sequence shown here is derived from an EMBL/GenBank/DDBJ whole genome shotgun (WGS) entry which is preliminary data.</text>
</comment>
<dbReference type="Gene3D" id="3.40.50.2300">
    <property type="match status" value="1"/>
</dbReference>
<dbReference type="SMART" id="SM00850">
    <property type="entry name" value="LytTR"/>
    <property type="match status" value="1"/>
</dbReference>
<reference evidence="4 5" key="1">
    <citation type="submission" date="2019-02" db="EMBL/GenBank/DDBJ databases">
        <title>Genomic Encyclopedia of Type Strains, Phase IV (KMG-IV): sequencing the most valuable type-strain genomes for metagenomic binning, comparative biology and taxonomic classification.</title>
        <authorList>
            <person name="Goeker M."/>
        </authorList>
    </citation>
    <scope>NUCLEOTIDE SEQUENCE [LARGE SCALE GENOMIC DNA]</scope>
    <source>
        <strain evidence="4 5">DSM 17196</strain>
    </source>
</reference>
<feature type="domain" description="HTH LytTR-type" evidence="3">
    <location>
        <begin position="134"/>
        <end position="233"/>
    </location>
</feature>
<protein>
    <submittedName>
        <fullName evidence="4">LytTR family two component transcriptional regulator</fullName>
    </submittedName>
</protein>
<feature type="modified residue" description="4-aspartylphosphate" evidence="1">
    <location>
        <position position="53"/>
    </location>
</feature>
<dbReference type="SMART" id="SM00448">
    <property type="entry name" value="REC"/>
    <property type="match status" value="1"/>
</dbReference>
<name>A0A4Q7PHU4_9FLAO</name>
<dbReference type="PROSITE" id="PS50930">
    <property type="entry name" value="HTH_LYTTR"/>
    <property type="match status" value="1"/>
</dbReference>
<evidence type="ECO:0000256" key="1">
    <source>
        <dbReference type="PROSITE-ProRule" id="PRU00169"/>
    </source>
</evidence>
<keyword evidence="1" id="KW-0597">Phosphoprotein</keyword>
<dbReference type="OrthoDB" id="2168082at2"/>
<dbReference type="AlphaFoldDB" id="A0A4Q7PHU4"/>
<dbReference type="Pfam" id="PF00072">
    <property type="entry name" value="Response_reg"/>
    <property type="match status" value="1"/>
</dbReference>
<dbReference type="EMBL" id="SGXE01000001">
    <property type="protein sequence ID" value="RZS99370.1"/>
    <property type="molecule type" value="Genomic_DNA"/>
</dbReference>
<evidence type="ECO:0000313" key="5">
    <source>
        <dbReference type="Proteomes" id="UP000292262"/>
    </source>
</evidence>
<dbReference type="InterPro" id="IPR011006">
    <property type="entry name" value="CheY-like_superfamily"/>
</dbReference>
<dbReference type="GO" id="GO:0003677">
    <property type="term" value="F:DNA binding"/>
    <property type="evidence" value="ECO:0007669"/>
    <property type="project" value="InterPro"/>
</dbReference>
<dbReference type="PROSITE" id="PS50110">
    <property type="entry name" value="RESPONSE_REGULATORY"/>
    <property type="match status" value="1"/>
</dbReference>
<dbReference type="GO" id="GO:0000156">
    <property type="term" value="F:phosphorelay response regulator activity"/>
    <property type="evidence" value="ECO:0007669"/>
    <property type="project" value="InterPro"/>
</dbReference>
<evidence type="ECO:0000259" key="2">
    <source>
        <dbReference type="PROSITE" id="PS50110"/>
    </source>
</evidence>
<gene>
    <name evidence="4" type="ORF">EV197_0580</name>
</gene>
<proteinExistence type="predicted"/>
<organism evidence="4 5">
    <name type="scientific">Aquimarina brevivitae</name>
    <dbReference type="NCBI Taxonomy" id="323412"/>
    <lineage>
        <taxon>Bacteria</taxon>
        <taxon>Pseudomonadati</taxon>
        <taxon>Bacteroidota</taxon>
        <taxon>Flavobacteriia</taxon>
        <taxon>Flavobacteriales</taxon>
        <taxon>Flavobacteriaceae</taxon>
        <taxon>Aquimarina</taxon>
    </lineage>
</organism>
<dbReference type="Proteomes" id="UP000292262">
    <property type="component" value="Unassembled WGS sequence"/>
</dbReference>
<dbReference type="PANTHER" id="PTHR37299:SF1">
    <property type="entry name" value="STAGE 0 SPORULATION PROTEIN A HOMOLOG"/>
    <property type="match status" value="1"/>
</dbReference>
<keyword evidence="5" id="KW-1185">Reference proteome</keyword>